<proteinExistence type="inferred from homology"/>
<dbReference type="Gene3D" id="1.25.40.390">
    <property type="match status" value="1"/>
</dbReference>
<evidence type="ECO:0000256" key="6">
    <source>
        <dbReference type="SAM" id="SignalP"/>
    </source>
</evidence>
<feature type="signal peptide" evidence="6">
    <location>
        <begin position="1"/>
        <end position="19"/>
    </location>
</feature>
<dbReference type="EMBL" id="BTPD01000002">
    <property type="protein sequence ID" value="GMQ28212.1"/>
    <property type="molecule type" value="Genomic_DNA"/>
</dbReference>
<dbReference type="Pfam" id="PF07980">
    <property type="entry name" value="SusD_RagB"/>
    <property type="match status" value="1"/>
</dbReference>
<evidence type="ECO:0000259" key="8">
    <source>
        <dbReference type="Pfam" id="PF14322"/>
    </source>
</evidence>
<dbReference type="PROSITE" id="PS51257">
    <property type="entry name" value="PROKAR_LIPOPROTEIN"/>
    <property type="match status" value="1"/>
</dbReference>
<evidence type="ECO:0000256" key="2">
    <source>
        <dbReference type="ARBA" id="ARBA00006275"/>
    </source>
</evidence>
<comment type="similarity">
    <text evidence="2">Belongs to the SusD family.</text>
</comment>
<dbReference type="InterPro" id="IPR012944">
    <property type="entry name" value="SusD_RagB_dom"/>
</dbReference>
<feature type="domain" description="RagB/SusD" evidence="7">
    <location>
        <begin position="260"/>
        <end position="469"/>
    </location>
</feature>
<gene>
    <name evidence="9" type="ORF">Aconfl_08550</name>
</gene>
<feature type="domain" description="SusD-like N-terminal" evidence="8">
    <location>
        <begin position="91"/>
        <end position="214"/>
    </location>
</feature>
<dbReference type="SUPFAM" id="SSF48452">
    <property type="entry name" value="TPR-like"/>
    <property type="match status" value="1"/>
</dbReference>
<feature type="chain" id="PRO_5047480164" evidence="6">
    <location>
        <begin position="20"/>
        <end position="496"/>
    </location>
</feature>
<sequence length="496" mass="55113">MFKSVKKICLVLPVVFAMGACQELEQEVLDGVTADDIANSTNPNLIDVLKASAYSRIVGSWGGHNSIWSIHEVASDELAIPQKGADWEDGGQWLRMHRHLWNPSEEAFNNSWSYCYSAIGEINNLIIAYPDVTALTSELKVLRALIYMWLIDSFGNVPVIDENSTGGNPPNSPRAEVFAFIESSILDNIDALPEEGSKYYINYYTAKAMLARLYINAEIYTGTQRWADAEAAADEVINSGNYSLTSNFFANFAERNSGSPENILTLPYDQNNAGGFNLAQMTLHYLSQNTYNLQEQPWNGYASLEEFYNSFDDEDARKNSFLVGPQFSSDGSRLLDISAEPGDPDGEPLTFTPNINMLAPNAFRQAGTRVGKFEFASGAASSLNNDYPLFRLGEIILIKAEAALRQGKTADALAAVNQIRTRAGMPAYSSITLDELFDEIGREMFAEANRRTAQIRFGKWSQPWWEKDQSAAFRVLFPIPLNQINANPNLTQNPGY</sequence>
<evidence type="ECO:0000313" key="9">
    <source>
        <dbReference type="EMBL" id="GMQ28212.1"/>
    </source>
</evidence>
<dbReference type="InterPro" id="IPR033985">
    <property type="entry name" value="SusD-like_N"/>
</dbReference>
<reference evidence="9 10" key="1">
    <citation type="submission" date="2023-08" db="EMBL/GenBank/DDBJ databases">
        <title>Draft genome sequence of Algoriphagus confluentis.</title>
        <authorList>
            <person name="Takatani N."/>
            <person name="Hosokawa M."/>
            <person name="Sawabe T."/>
        </authorList>
    </citation>
    <scope>NUCLEOTIDE SEQUENCE [LARGE SCALE GENOMIC DNA]</scope>
    <source>
        <strain evidence="9 10">NBRC 111222</strain>
    </source>
</reference>
<evidence type="ECO:0000256" key="3">
    <source>
        <dbReference type="ARBA" id="ARBA00022729"/>
    </source>
</evidence>
<dbReference type="Proteomes" id="UP001338309">
    <property type="component" value="Unassembled WGS sequence"/>
</dbReference>
<keyword evidence="10" id="KW-1185">Reference proteome</keyword>
<name>A0ABQ6PKZ8_9BACT</name>
<organism evidence="9 10">
    <name type="scientific">Algoriphagus confluentis</name>
    <dbReference type="NCBI Taxonomy" id="1697556"/>
    <lineage>
        <taxon>Bacteria</taxon>
        <taxon>Pseudomonadati</taxon>
        <taxon>Bacteroidota</taxon>
        <taxon>Cytophagia</taxon>
        <taxon>Cytophagales</taxon>
        <taxon>Cyclobacteriaceae</taxon>
        <taxon>Algoriphagus</taxon>
    </lineage>
</organism>
<evidence type="ECO:0000313" key="10">
    <source>
        <dbReference type="Proteomes" id="UP001338309"/>
    </source>
</evidence>
<evidence type="ECO:0000256" key="1">
    <source>
        <dbReference type="ARBA" id="ARBA00004442"/>
    </source>
</evidence>
<dbReference type="InterPro" id="IPR011990">
    <property type="entry name" value="TPR-like_helical_dom_sf"/>
</dbReference>
<dbReference type="Pfam" id="PF14322">
    <property type="entry name" value="SusD-like_3"/>
    <property type="match status" value="1"/>
</dbReference>
<dbReference type="RefSeq" id="WP_338222995.1">
    <property type="nucleotide sequence ID" value="NZ_BTPD01000002.1"/>
</dbReference>
<keyword evidence="5" id="KW-0998">Cell outer membrane</keyword>
<evidence type="ECO:0000259" key="7">
    <source>
        <dbReference type="Pfam" id="PF07980"/>
    </source>
</evidence>
<comment type="caution">
    <text evidence="9">The sequence shown here is derived from an EMBL/GenBank/DDBJ whole genome shotgun (WGS) entry which is preliminary data.</text>
</comment>
<keyword evidence="4" id="KW-0472">Membrane</keyword>
<evidence type="ECO:0000256" key="4">
    <source>
        <dbReference type="ARBA" id="ARBA00023136"/>
    </source>
</evidence>
<keyword evidence="3 6" id="KW-0732">Signal</keyword>
<comment type="subcellular location">
    <subcellularLocation>
        <location evidence="1">Cell outer membrane</location>
    </subcellularLocation>
</comment>
<protein>
    <submittedName>
        <fullName evidence="9">RagB/SusD family nutrient uptake outer membrane protein</fullName>
    </submittedName>
</protein>
<accession>A0ABQ6PKZ8</accession>
<evidence type="ECO:0000256" key="5">
    <source>
        <dbReference type="ARBA" id="ARBA00023237"/>
    </source>
</evidence>